<dbReference type="Pfam" id="PF01408">
    <property type="entry name" value="GFO_IDH_MocA"/>
    <property type="match status" value="1"/>
</dbReference>
<dbReference type="InterPro" id="IPR055170">
    <property type="entry name" value="GFO_IDH_MocA-like_dom"/>
</dbReference>
<evidence type="ECO:0000259" key="3">
    <source>
        <dbReference type="Pfam" id="PF01408"/>
    </source>
</evidence>
<dbReference type="Gene3D" id="3.40.50.720">
    <property type="entry name" value="NAD(P)-binding Rossmann-like Domain"/>
    <property type="match status" value="1"/>
</dbReference>
<evidence type="ECO:0000256" key="1">
    <source>
        <dbReference type="ARBA" id="ARBA00010928"/>
    </source>
</evidence>
<dbReference type="InterPro" id="IPR000683">
    <property type="entry name" value="Gfo/Idh/MocA-like_OxRdtase_N"/>
</dbReference>
<protein>
    <submittedName>
        <fullName evidence="5">Oxidoreductase</fullName>
    </submittedName>
</protein>
<keyword evidence="2" id="KW-0560">Oxidoreductase</keyword>
<evidence type="ECO:0000259" key="4">
    <source>
        <dbReference type="Pfam" id="PF22725"/>
    </source>
</evidence>
<dbReference type="SUPFAM" id="SSF51735">
    <property type="entry name" value="NAD(P)-binding Rossmann-fold domains"/>
    <property type="match status" value="1"/>
</dbReference>
<dbReference type="PANTHER" id="PTHR22604:SF105">
    <property type="entry name" value="TRANS-1,2-DIHYDROBENZENE-1,2-DIOL DEHYDROGENASE"/>
    <property type="match status" value="1"/>
</dbReference>
<dbReference type="AlphaFoldDB" id="A0A2S9JJ10"/>
<comment type="similarity">
    <text evidence="1">Belongs to the Gfo/Idh/MocA family.</text>
</comment>
<reference evidence="5 6" key="1">
    <citation type="submission" date="2018-02" db="EMBL/GenBank/DDBJ databases">
        <title>The draft genome of Phyllobacterium myrsinacearum DSM5892.</title>
        <authorList>
            <person name="Li L."/>
            <person name="Liu L."/>
            <person name="Zhang X."/>
            <person name="Wang T."/>
        </authorList>
    </citation>
    <scope>NUCLEOTIDE SEQUENCE [LARGE SCALE GENOMIC DNA]</scope>
    <source>
        <strain evidence="5 6">DSM 5892</strain>
    </source>
</reference>
<dbReference type="RefSeq" id="WP_105734093.1">
    <property type="nucleotide sequence ID" value="NZ_PVBT01000003.1"/>
</dbReference>
<accession>A0A2S9JJ10</accession>
<dbReference type="OrthoDB" id="9774191at2"/>
<dbReference type="Gene3D" id="3.30.360.10">
    <property type="entry name" value="Dihydrodipicolinate Reductase, domain 2"/>
    <property type="match status" value="1"/>
</dbReference>
<organism evidence="5 6">
    <name type="scientific">Phyllobacterium myrsinacearum</name>
    <dbReference type="NCBI Taxonomy" id="28101"/>
    <lineage>
        <taxon>Bacteria</taxon>
        <taxon>Pseudomonadati</taxon>
        <taxon>Pseudomonadota</taxon>
        <taxon>Alphaproteobacteria</taxon>
        <taxon>Hyphomicrobiales</taxon>
        <taxon>Phyllobacteriaceae</taxon>
        <taxon>Phyllobacterium</taxon>
    </lineage>
</organism>
<dbReference type="Proteomes" id="UP000238563">
    <property type="component" value="Unassembled WGS sequence"/>
</dbReference>
<dbReference type="InterPro" id="IPR036291">
    <property type="entry name" value="NAD(P)-bd_dom_sf"/>
</dbReference>
<dbReference type="PANTHER" id="PTHR22604">
    <property type="entry name" value="OXIDOREDUCTASES"/>
    <property type="match status" value="1"/>
</dbReference>
<dbReference type="Pfam" id="PF22725">
    <property type="entry name" value="GFO_IDH_MocA_C3"/>
    <property type="match status" value="1"/>
</dbReference>
<dbReference type="GO" id="GO:0000166">
    <property type="term" value="F:nucleotide binding"/>
    <property type="evidence" value="ECO:0007669"/>
    <property type="project" value="InterPro"/>
</dbReference>
<name>A0A2S9JJ10_9HYPH</name>
<comment type="caution">
    <text evidence="5">The sequence shown here is derived from an EMBL/GenBank/DDBJ whole genome shotgun (WGS) entry which is preliminary data.</text>
</comment>
<feature type="domain" description="GFO/IDH/MocA-like oxidoreductase" evidence="4">
    <location>
        <begin position="130"/>
        <end position="246"/>
    </location>
</feature>
<feature type="domain" description="Gfo/Idh/MocA-like oxidoreductase N-terminal" evidence="3">
    <location>
        <begin position="3"/>
        <end position="119"/>
    </location>
</feature>
<dbReference type="EMBL" id="PVBT01000003">
    <property type="protein sequence ID" value="PRD53080.1"/>
    <property type="molecule type" value="Genomic_DNA"/>
</dbReference>
<proteinExistence type="inferred from homology"/>
<evidence type="ECO:0000256" key="2">
    <source>
        <dbReference type="ARBA" id="ARBA00023002"/>
    </source>
</evidence>
<dbReference type="SUPFAM" id="SSF55347">
    <property type="entry name" value="Glyceraldehyde-3-phosphate dehydrogenase-like, C-terminal domain"/>
    <property type="match status" value="1"/>
</dbReference>
<evidence type="ECO:0000313" key="6">
    <source>
        <dbReference type="Proteomes" id="UP000238563"/>
    </source>
</evidence>
<gene>
    <name evidence="5" type="ORF">C5750_11785</name>
</gene>
<dbReference type="GO" id="GO:0016491">
    <property type="term" value="F:oxidoreductase activity"/>
    <property type="evidence" value="ECO:0007669"/>
    <property type="project" value="UniProtKB-KW"/>
</dbReference>
<sequence length="329" mass="35654">MFRWGVLSTAKIGVTAVIPAICDAENSILSGIASRDLLKARAVAGRFGAPHAFGSYEAMLASADIDGVYIPLPTSQHVEWSLKAAEAGKHVLCEKPISLHAGEIAALQRARDTHGVLIAEAFMVTYHPQWLKVRDLIAGGAIGRLRHVQGAFTYFNRDAGNMRNQLSLGGGALPDIGVYPTVVTRFVTGKEPVRVSANVERDADFGTDCYASVRADFNGFELSFYVATQLAARQSMVFHGDEGFIEVHGPFNTGKYDHARVTLHDKTHTGATEWSFGDVNHYRLQIEAFARAAKGEDAAVFSLESSVLNQKLIDAVYRAGDTGNWEAVS</sequence>
<keyword evidence="6" id="KW-1185">Reference proteome</keyword>
<evidence type="ECO:0000313" key="5">
    <source>
        <dbReference type="EMBL" id="PRD53080.1"/>
    </source>
</evidence>
<dbReference type="InterPro" id="IPR050984">
    <property type="entry name" value="Gfo/Idh/MocA_domain"/>
</dbReference>